<dbReference type="PANTHER" id="PTHR42693:SF42">
    <property type="entry name" value="ARYLSULFATASE G"/>
    <property type="match status" value="1"/>
</dbReference>
<evidence type="ECO:0000256" key="5">
    <source>
        <dbReference type="ARBA" id="ARBA00022801"/>
    </source>
</evidence>
<evidence type="ECO:0000256" key="2">
    <source>
        <dbReference type="ARBA" id="ARBA00008779"/>
    </source>
</evidence>
<keyword evidence="3" id="KW-0479">Metal-binding</keyword>
<evidence type="ECO:0000256" key="6">
    <source>
        <dbReference type="ARBA" id="ARBA00022837"/>
    </source>
</evidence>
<keyword evidence="4" id="KW-0732">Signal</keyword>
<evidence type="ECO:0000256" key="1">
    <source>
        <dbReference type="ARBA" id="ARBA00001913"/>
    </source>
</evidence>
<organism evidence="8 9">
    <name type="scientific">Pedobacter ginsengisoli</name>
    <dbReference type="NCBI Taxonomy" id="363852"/>
    <lineage>
        <taxon>Bacteria</taxon>
        <taxon>Pseudomonadati</taxon>
        <taxon>Bacteroidota</taxon>
        <taxon>Sphingobacteriia</taxon>
        <taxon>Sphingobacteriales</taxon>
        <taxon>Sphingobacteriaceae</taxon>
        <taxon>Pedobacter</taxon>
    </lineage>
</organism>
<keyword evidence="5" id="KW-0378">Hydrolase</keyword>
<sequence length="507" mass="56479">MKYFFKKIGIVFFLIITGQSSLYAQSKPNIIVFLVDDMGWQDTSVPFWTKTTPFNQRYHTPNMERLAKEGMKFTNAYATPVCSPSRISLMTGMNAARHKVTNWTLQKDASVDAPDSLLTPPQWNVNGLSPVAGIANAVHATALPQLLKQSGYYTIHCGKAHFGAISTPAEDPINIGFDVNIAGHAAGGPGSFLGEENYGNEKDKPKEPWGVPGLQAYYGTNTFLTEALTIEALKALKKPVADNKPFFLYMSHYAVHVPYAADKRFIQKYLDAGLPQKEAEYAALLEGMDKSLGDIMDYLKEKNIDKNTVILFMSDNGGFSQAPPRSGKPHTQNLPLKAGKGSVYEGGIRVPMLVKWPGITKAGSVTDQYLIIEDFFPTILEIAGAKNNKPPQQIDGISFVGSLKSNKKNNYTRPLIWHFPNKWIAKDEFGINYRSAIRQGDWKLIYNMKTQAKELYNLKTDIGEQHDLSDKYPGKVDQLSLLLSQKLKSYDAQMPTLKSNQQPVPWP</sequence>
<evidence type="ECO:0000256" key="4">
    <source>
        <dbReference type="ARBA" id="ARBA00022729"/>
    </source>
</evidence>
<gene>
    <name evidence="8" type="ORF">CPT03_04635</name>
</gene>
<dbReference type="CDD" id="cd16144">
    <property type="entry name" value="ARS_like"/>
    <property type="match status" value="1"/>
</dbReference>
<evidence type="ECO:0000259" key="7">
    <source>
        <dbReference type="Pfam" id="PF00884"/>
    </source>
</evidence>
<dbReference type="EMBL" id="CP024091">
    <property type="protein sequence ID" value="ATP55803.1"/>
    <property type="molecule type" value="Genomic_DNA"/>
</dbReference>
<proteinExistence type="inferred from homology"/>
<dbReference type="InterPro" id="IPR024607">
    <property type="entry name" value="Sulfatase_CS"/>
</dbReference>
<evidence type="ECO:0000313" key="9">
    <source>
        <dbReference type="Proteomes" id="UP000223749"/>
    </source>
</evidence>
<dbReference type="PANTHER" id="PTHR42693">
    <property type="entry name" value="ARYLSULFATASE FAMILY MEMBER"/>
    <property type="match status" value="1"/>
</dbReference>
<dbReference type="InterPro" id="IPR000917">
    <property type="entry name" value="Sulfatase_N"/>
</dbReference>
<dbReference type="OrthoDB" id="9765065at2"/>
<dbReference type="PROSITE" id="PS00523">
    <property type="entry name" value="SULFATASE_1"/>
    <property type="match status" value="1"/>
</dbReference>
<evidence type="ECO:0000313" key="8">
    <source>
        <dbReference type="EMBL" id="ATP55803.1"/>
    </source>
</evidence>
<dbReference type="InterPro" id="IPR050738">
    <property type="entry name" value="Sulfatase"/>
</dbReference>
<dbReference type="KEGG" id="pgs:CPT03_04635"/>
<comment type="cofactor">
    <cofactor evidence="1">
        <name>Ca(2+)</name>
        <dbReference type="ChEBI" id="CHEBI:29108"/>
    </cofactor>
</comment>
<dbReference type="GO" id="GO:0004065">
    <property type="term" value="F:arylsulfatase activity"/>
    <property type="evidence" value="ECO:0007669"/>
    <property type="project" value="TreeGrafter"/>
</dbReference>
<reference evidence="8 9" key="1">
    <citation type="submission" date="2017-10" db="EMBL/GenBank/DDBJ databases">
        <title>Whole genome of Pedobacter ginsengisoli T01R-27 isolated from tomato rhizosphere.</title>
        <authorList>
            <person name="Weon H.-Y."/>
            <person name="Lee S.A."/>
            <person name="Sang M.K."/>
            <person name="Song J."/>
        </authorList>
    </citation>
    <scope>NUCLEOTIDE SEQUENCE [LARGE SCALE GENOMIC DNA]</scope>
    <source>
        <strain evidence="8 9">T01R-27</strain>
    </source>
</reference>
<dbReference type="Proteomes" id="UP000223749">
    <property type="component" value="Chromosome"/>
</dbReference>
<dbReference type="Gene3D" id="3.40.720.10">
    <property type="entry name" value="Alkaline Phosphatase, subunit A"/>
    <property type="match status" value="1"/>
</dbReference>
<dbReference type="Pfam" id="PF00884">
    <property type="entry name" value="Sulfatase"/>
    <property type="match status" value="1"/>
</dbReference>
<dbReference type="Gene3D" id="3.30.1120.10">
    <property type="match status" value="1"/>
</dbReference>
<name>A0A2D1U2J6_9SPHI</name>
<protein>
    <submittedName>
        <fullName evidence="8">Sulfatase</fullName>
    </submittedName>
</protein>
<comment type="similarity">
    <text evidence="2">Belongs to the sulfatase family.</text>
</comment>
<keyword evidence="9" id="KW-1185">Reference proteome</keyword>
<dbReference type="RefSeq" id="WP_099437748.1">
    <property type="nucleotide sequence ID" value="NZ_CP024091.1"/>
</dbReference>
<feature type="domain" description="Sulfatase N-terminal" evidence="7">
    <location>
        <begin position="28"/>
        <end position="385"/>
    </location>
</feature>
<dbReference type="SUPFAM" id="SSF53649">
    <property type="entry name" value="Alkaline phosphatase-like"/>
    <property type="match status" value="1"/>
</dbReference>
<dbReference type="GO" id="GO:0046872">
    <property type="term" value="F:metal ion binding"/>
    <property type="evidence" value="ECO:0007669"/>
    <property type="project" value="UniProtKB-KW"/>
</dbReference>
<dbReference type="AlphaFoldDB" id="A0A2D1U2J6"/>
<keyword evidence="6" id="KW-0106">Calcium</keyword>
<accession>A0A2D1U2J6</accession>
<evidence type="ECO:0000256" key="3">
    <source>
        <dbReference type="ARBA" id="ARBA00022723"/>
    </source>
</evidence>
<dbReference type="InterPro" id="IPR017850">
    <property type="entry name" value="Alkaline_phosphatase_core_sf"/>
</dbReference>